<dbReference type="InterPro" id="IPR029016">
    <property type="entry name" value="GAF-like_dom_sf"/>
</dbReference>
<keyword evidence="3" id="KW-0805">Transcription regulation</keyword>
<dbReference type="RefSeq" id="WP_213498217.1">
    <property type="nucleotide sequence ID" value="NZ_CP074694.1"/>
</dbReference>
<dbReference type="InterPro" id="IPR002197">
    <property type="entry name" value="HTH_Fis"/>
</dbReference>
<dbReference type="SMART" id="SM00382">
    <property type="entry name" value="AAA"/>
    <property type="match status" value="1"/>
</dbReference>
<dbReference type="GO" id="GO:0005524">
    <property type="term" value="F:ATP binding"/>
    <property type="evidence" value="ECO:0007669"/>
    <property type="project" value="UniProtKB-KW"/>
</dbReference>
<keyword evidence="4" id="KW-0804">Transcription</keyword>
<name>A0A8E6B7I5_9BACT</name>
<dbReference type="SUPFAM" id="SSF55781">
    <property type="entry name" value="GAF domain-like"/>
    <property type="match status" value="1"/>
</dbReference>
<dbReference type="Gene3D" id="3.40.50.300">
    <property type="entry name" value="P-loop containing nucleotide triphosphate hydrolases"/>
    <property type="match status" value="1"/>
</dbReference>
<proteinExistence type="predicted"/>
<dbReference type="Pfam" id="PF00158">
    <property type="entry name" value="Sigma54_activat"/>
    <property type="match status" value="1"/>
</dbReference>
<dbReference type="InterPro" id="IPR058031">
    <property type="entry name" value="AAA_lid_NorR"/>
</dbReference>
<dbReference type="InterPro" id="IPR003593">
    <property type="entry name" value="AAA+_ATPase"/>
</dbReference>
<evidence type="ECO:0000313" key="8">
    <source>
        <dbReference type="Proteomes" id="UP000676194"/>
    </source>
</evidence>
<dbReference type="AlphaFoldDB" id="A0A8E6B7I5"/>
<dbReference type="Gene3D" id="2.60.200.20">
    <property type="match status" value="1"/>
</dbReference>
<evidence type="ECO:0000256" key="1">
    <source>
        <dbReference type="ARBA" id="ARBA00022741"/>
    </source>
</evidence>
<dbReference type="PROSITE" id="PS50045">
    <property type="entry name" value="SIGMA54_INTERACT_4"/>
    <property type="match status" value="1"/>
</dbReference>
<dbReference type="CDD" id="cd00060">
    <property type="entry name" value="FHA"/>
    <property type="match status" value="1"/>
</dbReference>
<dbReference type="GO" id="GO:0006355">
    <property type="term" value="P:regulation of DNA-templated transcription"/>
    <property type="evidence" value="ECO:0007669"/>
    <property type="project" value="InterPro"/>
</dbReference>
<dbReference type="Pfam" id="PF00498">
    <property type="entry name" value="FHA"/>
    <property type="match status" value="1"/>
</dbReference>
<gene>
    <name evidence="7" type="ORF">KIH39_05275</name>
</gene>
<dbReference type="FunFam" id="3.40.50.300:FF:000006">
    <property type="entry name" value="DNA-binding transcriptional regulator NtrC"/>
    <property type="match status" value="1"/>
</dbReference>
<dbReference type="Proteomes" id="UP000676194">
    <property type="component" value="Chromosome"/>
</dbReference>
<dbReference type="Pfam" id="PF25601">
    <property type="entry name" value="AAA_lid_14"/>
    <property type="match status" value="1"/>
</dbReference>
<organism evidence="7 8">
    <name type="scientific">Telmatocola sphagniphila</name>
    <dbReference type="NCBI Taxonomy" id="1123043"/>
    <lineage>
        <taxon>Bacteria</taxon>
        <taxon>Pseudomonadati</taxon>
        <taxon>Planctomycetota</taxon>
        <taxon>Planctomycetia</taxon>
        <taxon>Gemmatales</taxon>
        <taxon>Gemmataceae</taxon>
    </lineage>
</organism>
<reference evidence="7" key="1">
    <citation type="submission" date="2021-05" db="EMBL/GenBank/DDBJ databases">
        <title>Complete genome sequence of the cellulolytic planctomycete Telmatocola sphagniphila SP2T and characterization of the first cellulase from planctomycetes.</title>
        <authorList>
            <person name="Rakitin A.L."/>
            <person name="Beletsky A.V."/>
            <person name="Naumoff D.G."/>
            <person name="Kulichevskaya I.S."/>
            <person name="Mardanov A.V."/>
            <person name="Ravin N.V."/>
            <person name="Dedysh S.N."/>
        </authorList>
    </citation>
    <scope>NUCLEOTIDE SEQUENCE</scope>
    <source>
        <strain evidence="7">SP2T</strain>
    </source>
</reference>
<dbReference type="GO" id="GO:0043565">
    <property type="term" value="F:sequence-specific DNA binding"/>
    <property type="evidence" value="ECO:0007669"/>
    <property type="project" value="InterPro"/>
</dbReference>
<dbReference type="PROSITE" id="PS00675">
    <property type="entry name" value="SIGMA54_INTERACT_1"/>
    <property type="match status" value="1"/>
</dbReference>
<dbReference type="InterPro" id="IPR027417">
    <property type="entry name" value="P-loop_NTPase"/>
</dbReference>
<keyword evidence="8" id="KW-1185">Reference proteome</keyword>
<evidence type="ECO:0000256" key="4">
    <source>
        <dbReference type="ARBA" id="ARBA00023163"/>
    </source>
</evidence>
<evidence type="ECO:0000256" key="2">
    <source>
        <dbReference type="ARBA" id="ARBA00022840"/>
    </source>
</evidence>
<feature type="domain" description="Sigma-54 factor interaction" evidence="6">
    <location>
        <begin position="290"/>
        <end position="515"/>
    </location>
</feature>
<dbReference type="Gene3D" id="3.30.450.40">
    <property type="match status" value="1"/>
</dbReference>
<dbReference type="InterPro" id="IPR025944">
    <property type="entry name" value="Sigma_54_int_dom_CS"/>
</dbReference>
<dbReference type="Gene3D" id="1.10.8.60">
    <property type="match status" value="1"/>
</dbReference>
<keyword evidence="2" id="KW-0067">ATP-binding</keyword>
<dbReference type="Pfam" id="PF02954">
    <property type="entry name" value="HTH_8"/>
    <property type="match status" value="1"/>
</dbReference>
<sequence length="600" mass="68115">MRARLVVVEGNVTPRVFEISRGEQLILGRSQKKAMMVLADDYVSSTHARIYNEGIRWFLENEGQNGTLVNGKRYDREDKICQLENSSEIQIINNRFKFTLVQAGPSPDRSEDTSAQSTMRFEDEIKQLHAFISQTSKEVDLKKFLELAMEYLQVMLRANVIGYLRSDPILSEPKLVIPRNHSLDIQLSQKLSRWATVEGGTVQLRSRSVELDSASLADFKDALCAPLVYNDKKFGTLHVYSHEREFTSRDKSIFEIALPFLIGRINQFQEQSEALYGQRVEDSADSSYVMVGQSPPMQELLRQIKNVSRHEKSVLILGESGVGKELVAREIHKLSLRAGRGFVPVNCAAIPDGLLESHLFGHEIGAFTGATKKHIGVFREADDGILFLDELGEMSDACQAKLLRVLEQGTIRSVGGSQDEKVDVRIIAATNADLAKMKDQKRFRADLFYRLNVLRVIVPPLRERLSDIPLLIEHFAKKNSDVELRIDESGWEALQQHTWPGNIRELRNTLDRIYCNAADMVINGDLVRNHLDEEYGQILDLPELNIEKLEILAIEQALKKTNWNMARAALITGLNRDTLYRKLAKHGIRRPESNRDDIPD</sequence>
<evidence type="ECO:0000256" key="3">
    <source>
        <dbReference type="ARBA" id="ARBA00023015"/>
    </source>
</evidence>
<dbReference type="PANTHER" id="PTHR32071">
    <property type="entry name" value="TRANSCRIPTIONAL REGULATORY PROTEIN"/>
    <property type="match status" value="1"/>
</dbReference>
<keyword evidence="1" id="KW-0547">Nucleotide-binding</keyword>
<dbReference type="Gene3D" id="1.10.10.60">
    <property type="entry name" value="Homeodomain-like"/>
    <property type="match status" value="1"/>
</dbReference>
<dbReference type="SMART" id="SM00240">
    <property type="entry name" value="FHA"/>
    <property type="match status" value="1"/>
</dbReference>
<dbReference type="EMBL" id="CP074694">
    <property type="protein sequence ID" value="QVL33327.1"/>
    <property type="molecule type" value="Genomic_DNA"/>
</dbReference>
<dbReference type="InterPro" id="IPR025662">
    <property type="entry name" value="Sigma_54_int_dom_ATP-bd_1"/>
</dbReference>
<dbReference type="KEGG" id="tsph:KIH39_05275"/>
<dbReference type="InterPro" id="IPR008984">
    <property type="entry name" value="SMAD_FHA_dom_sf"/>
</dbReference>
<dbReference type="PROSITE" id="PS00688">
    <property type="entry name" value="SIGMA54_INTERACT_3"/>
    <property type="match status" value="1"/>
</dbReference>
<evidence type="ECO:0000259" key="5">
    <source>
        <dbReference type="PROSITE" id="PS50006"/>
    </source>
</evidence>
<protein>
    <submittedName>
        <fullName evidence="7">Sigma 54-interacting transcriptional regulator</fullName>
    </submittedName>
</protein>
<evidence type="ECO:0000313" key="7">
    <source>
        <dbReference type="EMBL" id="QVL33327.1"/>
    </source>
</evidence>
<accession>A0A8E6B7I5</accession>
<dbReference type="SUPFAM" id="SSF49879">
    <property type="entry name" value="SMAD/FHA domain"/>
    <property type="match status" value="1"/>
</dbReference>
<dbReference type="CDD" id="cd00009">
    <property type="entry name" value="AAA"/>
    <property type="match status" value="1"/>
</dbReference>
<dbReference type="PROSITE" id="PS50006">
    <property type="entry name" value="FHA_DOMAIN"/>
    <property type="match status" value="1"/>
</dbReference>
<dbReference type="SUPFAM" id="SSF52540">
    <property type="entry name" value="P-loop containing nucleoside triphosphate hydrolases"/>
    <property type="match status" value="1"/>
</dbReference>
<dbReference type="PRINTS" id="PR01590">
    <property type="entry name" value="HTHFIS"/>
</dbReference>
<dbReference type="InterPro" id="IPR002078">
    <property type="entry name" value="Sigma_54_int"/>
</dbReference>
<dbReference type="SUPFAM" id="SSF46689">
    <property type="entry name" value="Homeodomain-like"/>
    <property type="match status" value="1"/>
</dbReference>
<evidence type="ECO:0000259" key="6">
    <source>
        <dbReference type="PROSITE" id="PS50045"/>
    </source>
</evidence>
<feature type="domain" description="FHA" evidence="5">
    <location>
        <begin position="25"/>
        <end position="74"/>
    </location>
</feature>
<dbReference type="InterPro" id="IPR000253">
    <property type="entry name" value="FHA_dom"/>
</dbReference>
<dbReference type="InterPro" id="IPR009057">
    <property type="entry name" value="Homeodomain-like_sf"/>
</dbReference>